<dbReference type="CDD" id="cd16024">
    <property type="entry name" value="GPI_EPT_2"/>
    <property type="match status" value="1"/>
</dbReference>
<sequence length="880" mass="99961">MVRWLRIVFSLVLQTFGYLIFLKGFFPPKVVLDGVNTHLNGFSLFEVEGSALFDKLIVMVVDAMRSDFMYSSSASNMPFLHSIIESGNAIPFTAYSNPPTVTLPRLKGITTGGTPSFIDAILNVADDKDDSQSLAHTDSWIRQFKNMEGGRVIHFYGDDTWLKLFPPEEFFEKYEGTGSFFVSDFTEVDNNVTRHLDGELKDNSWDALVLHYLGMDHIGHKGGPNSPFMKPKQGEMDEIVKRIYSTNVNSSCSTLMVLMGDHGMNEAGNHGGSSRGETSPGMVLISPKFNQLSNNIACPADAKEEFDYYSHISQIDLVPTLAALFNFPIPKNNLGVVIPEVLGLWGSYESKKKVLLENCEQFMGLLNVSYSPEDHDFVLIREEFQSIKHKVHDLDVIINFLRKVQSLLTESATNYLYPEIWTGFGLIILAFIMVAIEIITYFLKETQVTLMECSFFVCICVLYSLHFHGSSFIEEEHQIWWFFTVVTLVSTFIQQTSNGIVWALACISCLRVIKGWNDSGQKYTSALTISSFLLHSPHLLWMMVILTYLTIAWLLYSEGTLIELFSLPGIPIRRLKSDDISSLISFVISFVVSSLSFLFKLSQHYVDGNLIPKWLNFFLSFVFESFGENMLNEKSVLMNMNVRISRLFTNSFIILLCYRILVGKLRSLNSFIITDMLNLLTLFLLHQSRLEVIPIFLVFTALRLAYRKLLKSSEHNNANLSLLVITSFILCVQNLSFFSVGNTNLLATIDLSNAYNGVATYEVYLVGLLTFISNFAVPLFWSFAGLQLMFEDGSSAPFFLTRLCQSLTVSYQRVILIKAMYLLFFYCLSMINLVASSINLRYHLFIWSVFCPKLLYFSSWTLLLNFIVDFVLAIMIVTFK</sequence>
<evidence type="ECO:0000256" key="11">
    <source>
        <dbReference type="ARBA" id="ARBA00023180"/>
    </source>
</evidence>
<feature type="transmembrane region" description="Helical" evidence="12">
    <location>
        <begin position="455"/>
        <end position="473"/>
    </location>
</feature>
<keyword evidence="8 12" id="KW-0256">Endoplasmic reticulum</keyword>
<dbReference type="GO" id="GO:0005789">
    <property type="term" value="C:endoplasmic reticulum membrane"/>
    <property type="evidence" value="ECO:0007669"/>
    <property type="project" value="UniProtKB-SubCell"/>
</dbReference>
<keyword evidence="9 12" id="KW-1133">Transmembrane helix</keyword>
<evidence type="ECO:0000256" key="3">
    <source>
        <dbReference type="ARBA" id="ARBA00005315"/>
    </source>
</evidence>
<dbReference type="GO" id="GO:0006506">
    <property type="term" value="P:GPI anchor biosynthetic process"/>
    <property type="evidence" value="ECO:0007669"/>
    <property type="project" value="UniProtKB-UniPathway"/>
</dbReference>
<dbReference type="Gene3D" id="3.40.720.10">
    <property type="entry name" value="Alkaline Phosphatase, subunit A"/>
    <property type="match status" value="1"/>
</dbReference>
<comment type="function">
    <text evidence="12">Ethanolamine phosphate transferase involved in glycosylphosphatidylinositol-anchor biosynthesis. Transfers ethanolamine phosphate to the GPI second mannose.</text>
</comment>
<gene>
    <name evidence="14" type="ORF">SAMEA4029010_CIC11G00000003312</name>
</gene>
<feature type="transmembrane region" description="Helical" evidence="12">
    <location>
        <begin position="722"/>
        <end position="741"/>
    </location>
</feature>
<keyword evidence="5 12" id="KW-0337">GPI-anchor biosynthesis</keyword>
<evidence type="ECO:0000313" key="15">
    <source>
        <dbReference type="Proteomes" id="UP000182334"/>
    </source>
</evidence>
<keyword evidence="11" id="KW-0325">Glycoprotein</keyword>
<feature type="transmembrane region" description="Helical" evidence="12">
    <location>
        <begin position="692"/>
        <end position="710"/>
    </location>
</feature>
<organism evidence="14 15">
    <name type="scientific">Sungouiella intermedia</name>
    <dbReference type="NCBI Taxonomy" id="45354"/>
    <lineage>
        <taxon>Eukaryota</taxon>
        <taxon>Fungi</taxon>
        <taxon>Dikarya</taxon>
        <taxon>Ascomycota</taxon>
        <taxon>Saccharomycotina</taxon>
        <taxon>Pichiomycetes</taxon>
        <taxon>Metschnikowiaceae</taxon>
        <taxon>Sungouiella</taxon>
    </lineage>
</organism>
<feature type="transmembrane region" description="Helical" evidence="12">
    <location>
        <begin position="855"/>
        <end position="879"/>
    </location>
</feature>
<feature type="transmembrane region" description="Helical" evidence="12">
    <location>
        <begin position="420"/>
        <end position="443"/>
    </location>
</feature>
<keyword evidence="10 12" id="KW-0472">Membrane</keyword>
<dbReference type="InterPro" id="IPR017850">
    <property type="entry name" value="Alkaline_phosphatase_core_sf"/>
</dbReference>
<feature type="transmembrane region" description="Helical" evidence="12">
    <location>
        <begin position="7"/>
        <end position="26"/>
    </location>
</feature>
<feature type="transmembrane region" description="Helical" evidence="12">
    <location>
        <begin position="815"/>
        <end position="835"/>
    </location>
</feature>
<feature type="transmembrane region" description="Helical" evidence="12">
    <location>
        <begin position="583"/>
        <end position="602"/>
    </location>
</feature>
<dbReference type="AlphaFoldDB" id="A0A1L0C2I4"/>
<dbReference type="Pfam" id="PF19316">
    <property type="entry name" value="PIGO_PIGG"/>
    <property type="match status" value="1"/>
</dbReference>
<evidence type="ECO:0000256" key="7">
    <source>
        <dbReference type="ARBA" id="ARBA00022692"/>
    </source>
</evidence>
<dbReference type="GO" id="GO:0051267">
    <property type="term" value="F:CP2 mannose-ethanolamine phosphotransferase activity"/>
    <property type="evidence" value="ECO:0007669"/>
    <property type="project" value="TreeGrafter"/>
</dbReference>
<evidence type="ECO:0000256" key="10">
    <source>
        <dbReference type="ARBA" id="ARBA00023136"/>
    </source>
</evidence>
<dbReference type="STRING" id="45354.A0A1L0C2I4"/>
<proteinExistence type="inferred from homology"/>
<reference evidence="14 15" key="1">
    <citation type="submission" date="2016-10" db="EMBL/GenBank/DDBJ databases">
        <authorList>
            <person name="de Groot N.N."/>
        </authorList>
    </citation>
    <scope>NUCLEOTIDE SEQUENCE [LARGE SCALE GENOMIC DNA]</scope>
    <source>
        <strain evidence="14 15">CBS 141442</strain>
    </source>
</reference>
<keyword evidence="6 12" id="KW-0808">Transferase</keyword>
<protein>
    <recommendedName>
        <fullName evidence="4 12">GPI ethanolamine phosphate transferase 2</fullName>
    </recommendedName>
</protein>
<feature type="domain" description="GPI ethanolamine phosphate transferase 2 C-terminal" evidence="13">
    <location>
        <begin position="412"/>
        <end position="877"/>
    </location>
</feature>
<dbReference type="InterPro" id="IPR039527">
    <property type="entry name" value="PIGG/GPI7"/>
</dbReference>
<dbReference type="InterPro" id="IPR002591">
    <property type="entry name" value="Phosphodiest/P_Trfase"/>
</dbReference>
<dbReference type="UniPathway" id="UPA00196"/>
<feature type="transmembrane region" description="Helical" evidence="12">
    <location>
        <begin position="761"/>
        <end position="781"/>
    </location>
</feature>
<feature type="transmembrane region" description="Helical" evidence="12">
    <location>
        <begin position="643"/>
        <end position="661"/>
    </location>
</feature>
<keyword evidence="7 12" id="KW-0812">Transmembrane</keyword>
<keyword evidence="15" id="KW-1185">Reference proteome</keyword>
<feature type="transmembrane region" description="Helical" evidence="12">
    <location>
        <begin position="479"/>
        <end position="505"/>
    </location>
</feature>
<dbReference type="PANTHER" id="PTHR23072:SF0">
    <property type="entry name" value="GPI ETHANOLAMINE PHOSPHATE TRANSFERASE 2"/>
    <property type="match status" value="1"/>
</dbReference>
<accession>A0A1L0C2I4</accession>
<evidence type="ECO:0000313" key="14">
    <source>
        <dbReference type="EMBL" id="SGZ57817.1"/>
    </source>
</evidence>
<evidence type="ECO:0000256" key="6">
    <source>
        <dbReference type="ARBA" id="ARBA00022679"/>
    </source>
</evidence>
<dbReference type="Pfam" id="PF01663">
    <property type="entry name" value="Phosphodiest"/>
    <property type="match status" value="1"/>
</dbReference>
<dbReference type="Proteomes" id="UP000182334">
    <property type="component" value="Chromosome VII"/>
</dbReference>
<evidence type="ECO:0000256" key="2">
    <source>
        <dbReference type="ARBA" id="ARBA00004687"/>
    </source>
</evidence>
<evidence type="ECO:0000256" key="4">
    <source>
        <dbReference type="ARBA" id="ARBA00020830"/>
    </source>
</evidence>
<comment type="subcellular location">
    <subcellularLocation>
        <location evidence="1 12">Endoplasmic reticulum membrane</location>
        <topology evidence="1 12">Multi-pass membrane protein</topology>
    </subcellularLocation>
</comment>
<dbReference type="SUPFAM" id="SSF53649">
    <property type="entry name" value="Alkaline phosphatase-like"/>
    <property type="match status" value="1"/>
</dbReference>
<name>A0A1L0C2I4_9ASCO</name>
<evidence type="ECO:0000256" key="5">
    <source>
        <dbReference type="ARBA" id="ARBA00022502"/>
    </source>
</evidence>
<comment type="pathway">
    <text evidence="2 12">Glycolipid biosynthesis; glycosylphosphatidylinositol-anchor biosynthesis.</text>
</comment>
<evidence type="ECO:0000256" key="12">
    <source>
        <dbReference type="RuleBase" id="RU367106"/>
    </source>
</evidence>
<dbReference type="PANTHER" id="PTHR23072">
    <property type="entry name" value="PHOSPHATIDYLINOSITOL GLYCAN-RELATED"/>
    <property type="match status" value="1"/>
</dbReference>
<evidence type="ECO:0000256" key="1">
    <source>
        <dbReference type="ARBA" id="ARBA00004477"/>
    </source>
</evidence>
<dbReference type="InterPro" id="IPR037674">
    <property type="entry name" value="PIG-G_N"/>
</dbReference>
<evidence type="ECO:0000256" key="9">
    <source>
        <dbReference type="ARBA" id="ARBA00022989"/>
    </source>
</evidence>
<evidence type="ECO:0000259" key="13">
    <source>
        <dbReference type="Pfam" id="PF19316"/>
    </source>
</evidence>
<dbReference type="InterPro" id="IPR045687">
    <property type="entry name" value="PIGG/GPI7_C"/>
</dbReference>
<dbReference type="OrthoDB" id="272139at2759"/>
<comment type="similarity">
    <text evidence="3 12">Belongs to the PIGG/PIGN/PIGO family. PIGG subfamily.</text>
</comment>
<feature type="transmembrane region" description="Helical" evidence="12">
    <location>
        <begin position="539"/>
        <end position="556"/>
    </location>
</feature>
<evidence type="ECO:0000256" key="8">
    <source>
        <dbReference type="ARBA" id="ARBA00022824"/>
    </source>
</evidence>
<dbReference type="EMBL" id="LT635762">
    <property type="protein sequence ID" value="SGZ57817.1"/>
    <property type="molecule type" value="Genomic_DNA"/>
</dbReference>